<dbReference type="OrthoDB" id="6108017at2759"/>
<evidence type="ECO:0000259" key="16">
    <source>
        <dbReference type="PROSITE" id="PS51456"/>
    </source>
</evidence>
<dbReference type="FunFam" id="1.20.120.720:FF:000015">
    <property type="entry name" value="Myosin I"/>
    <property type="match status" value="1"/>
</dbReference>
<feature type="region of interest" description="Disordered" evidence="14">
    <location>
        <begin position="1195"/>
        <end position="1297"/>
    </location>
</feature>
<dbReference type="GO" id="GO:0051015">
    <property type="term" value="F:actin filament binding"/>
    <property type="evidence" value="ECO:0007669"/>
    <property type="project" value="TreeGrafter"/>
</dbReference>
<dbReference type="Gene3D" id="1.20.5.4820">
    <property type="match status" value="1"/>
</dbReference>
<dbReference type="InterPro" id="IPR001452">
    <property type="entry name" value="SH3_domain"/>
</dbReference>
<keyword evidence="8 13" id="KW-0067">ATP-binding</keyword>
<keyword evidence="11 13" id="KW-0009">Actin-binding</keyword>
<feature type="compositionally biased region" description="Pro residues" evidence="14">
    <location>
        <begin position="1021"/>
        <end position="1045"/>
    </location>
</feature>
<dbReference type="PANTHER" id="PTHR13140">
    <property type="entry name" value="MYOSIN"/>
    <property type="match status" value="1"/>
</dbReference>
<feature type="compositionally biased region" description="Pro residues" evidence="14">
    <location>
        <begin position="1231"/>
        <end position="1257"/>
    </location>
</feature>
<dbReference type="CDD" id="cd01378">
    <property type="entry name" value="MYSc_Myo1"/>
    <property type="match status" value="1"/>
</dbReference>
<comment type="caution">
    <text evidence="18">The sequence shown here is derived from an EMBL/GenBank/DDBJ whole genome shotgun (WGS) entry which is preliminary data.</text>
</comment>
<dbReference type="SUPFAM" id="SSF52540">
    <property type="entry name" value="P-loop containing nucleoside triphosphate hydrolases"/>
    <property type="match status" value="1"/>
</dbReference>
<keyword evidence="10 13" id="KW-0505">Motor protein</keyword>
<dbReference type="GO" id="GO:0006897">
    <property type="term" value="P:endocytosis"/>
    <property type="evidence" value="ECO:0007669"/>
    <property type="project" value="TreeGrafter"/>
</dbReference>
<proteinExistence type="inferred from homology"/>
<dbReference type="GO" id="GO:0016787">
    <property type="term" value="F:hydrolase activity"/>
    <property type="evidence" value="ECO:0007669"/>
    <property type="project" value="UniProtKB-KW"/>
</dbReference>
<evidence type="ECO:0000256" key="7">
    <source>
        <dbReference type="ARBA" id="ARBA00022801"/>
    </source>
</evidence>
<dbReference type="Gene3D" id="1.10.10.820">
    <property type="match status" value="1"/>
</dbReference>
<dbReference type="PRINTS" id="PR00452">
    <property type="entry name" value="SH3DOMAIN"/>
</dbReference>
<feature type="domain" description="TH1" evidence="17">
    <location>
        <begin position="764"/>
        <end position="954"/>
    </location>
</feature>
<keyword evidence="6 13" id="KW-0547">Nucleotide-binding</keyword>
<dbReference type="Pfam" id="PF00018">
    <property type="entry name" value="SH3_1"/>
    <property type="match status" value="1"/>
</dbReference>
<dbReference type="Pfam" id="PF00063">
    <property type="entry name" value="Myosin_head"/>
    <property type="match status" value="1"/>
</dbReference>
<organism evidence="18 19">
    <name type="scientific">Glomus cerebriforme</name>
    <dbReference type="NCBI Taxonomy" id="658196"/>
    <lineage>
        <taxon>Eukaryota</taxon>
        <taxon>Fungi</taxon>
        <taxon>Fungi incertae sedis</taxon>
        <taxon>Mucoromycota</taxon>
        <taxon>Glomeromycotina</taxon>
        <taxon>Glomeromycetes</taxon>
        <taxon>Glomerales</taxon>
        <taxon>Glomeraceae</taxon>
        <taxon>Glomus</taxon>
    </lineage>
</organism>
<dbReference type="CDD" id="cd11856">
    <property type="entry name" value="SH3_p47phox_like"/>
    <property type="match status" value="1"/>
</dbReference>
<evidence type="ECO:0000256" key="8">
    <source>
        <dbReference type="ARBA" id="ARBA00022840"/>
    </source>
</evidence>
<keyword evidence="9 13" id="KW-0518">Myosin</keyword>
<dbReference type="GO" id="GO:0051666">
    <property type="term" value="P:actin cortical patch localization"/>
    <property type="evidence" value="ECO:0007669"/>
    <property type="project" value="TreeGrafter"/>
</dbReference>
<evidence type="ECO:0000256" key="5">
    <source>
        <dbReference type="ARBA" id="ARBA00022553"/>
    </source>
</evidence>
<feature type="compositionally biased region" description="Pro residues" evidence="14">
    <location>
        <begin position="960"/>
        <end position="971"/>
    </location>
</feature>
<dbReference type="GO" id="GO:0000146">
    <property type="term" value="F:microfilament motor activity"/>
    <property type="evidence" value="ECO:0007669"/>
    <property type="project" value="TreeGrafter"/>
</dbReference>
<dbReference type="PROSITE" id="PS51757">
    <property type="entry name" value="TH1"/>
    <property type="match status" value="1"/>
</dbReference>
<evidence type="ECO:0000256" key="3">
    <source>
        <dbReference type="ARBA" id="ARBA00022443"/>
    </source>
</evidence>
<comment type="subcellular location">
    <subcellularLocation>
        <location evidence="1">Cytoplasm</location>
        <location evidence="1">Cytoskeleton</location>
        <location evidence="1">Actin patch</location>
    </subcellularLocation>
</comment>
<dbReference type="SUPFAM" id="SSF50044">
    <property type="entry name" value="SH3-domain"/>
    <property type="match status" value="1"/>
</dbReference>
<evidence type="ECO:0000256" key="14">
    <source>
        <dbReference type="SAM" id="MobiDB-lite"/>
    </source>
</evidence>
<dbReference type="GO" id="GO:0007015">
    <property type="term" value="P:actin filament organization"/>
    <property type="evidence" value="ECO:0007669"/>
    <property type="project" value="TreeGrafter"/>
</dbReference>
<dbReference type="InterPro" id="IPR036028">
    <property type="entry name" value="SH3-like_dom_sf"/>
</dbReference>
<evidence type="ECO:0000256" key="11">
    <source>
        <dbReference type="ARBA" id="ARBA00023203"/>
    </source>
</evidence>
<keyword evidence="4" id="KW-0963">Cytoplasm</keyword>
<dbReference type="FunFam" id="2.30.30.40:FF:000072">
    <property type="entry name" value="Unconventional Myosin IB"/>
    <property type="match status" value="1"/>
</dbReference>
<dbReference type="PROSITE" id="PS51456">
    <property type="entry name" value="MYOSIN_MOTOR"/>
    <property type="match status" value="1"/>
</dbReference>
<evidence type="ECO:0000256" key="13">
    <source>
        <dbReference type="PROSITE-ProRule" id="PRU00782"/>
    </source>
</evidence>
<evidence type="ECO:0000256" key="6">
    <source>
        <dbReference type="ARBA" id="ARBA00022741"/>
    </source>
</evidence>
<gene>
    <name evidence="18" type="ORF">C1645_711102</name>
</gene>
<dbReference type="GO" id="GO:0005524">
    <property type="term" value="F:ATP binding"/>
    <property type="evidence" value="ECO:0007669"/>
    <property type="project" value="UniProtKB-UniRule"/>
</dbReference>
<comment type="similarity">
    <text evidence="2 13">Belongs to the TRAFAC class myosin-kinesin ATPase superfamily. Myosin family.</text>
</comment>
<dbReference type="InterPro" id="IPR027417">
    <property type="entry name" value="P-loop_NTPase"/>
</dbReference>
<evidence type="ECO:0000256" key="12">
    <source>
        <dbReference type="PROSITE-ProRule" id="PRU00192"/>
    </source>
</evidence>
<keyword evidence="7 18" id="KW-0378">Hydrolase</keyword>
<evidence type="ECO:0000256" key="1">
    <source>
        <dbReference type="ARBA" id="ARBA00004134"/>
    </source>
</evidence>
<dbReference type="SMART" id="SM00242">
    <property type="entry name" value="MYSc"/>
    <property type="match status" value="1"/>
</dbReference>
<dbReference type="FunFam" id="1.20.58.530:FF:000007">
    <property type="entry name" value="Myosin IE"/>
    <property type="match status" value="1"/>
</dbReference>
<evidence type="ECO:0000256" key="2">
    <source>
        <dbReference type="ARBA" id="ARBA00008314"/>
    </source>
</evidence>
<dbReference type="InterPro" id="IPR010926">
    <property type="entry name" value="Myosin_TH1"/>
</dbReference>
<sequence>MPPKKTTAKERKFEKADWKEGFKKKQVGISDMTMLSKVNNEAINENLKKRFENAEIYTYIGHVLISVNPFRDLGIYTDDILRSYTGKNRLEMPPHVYAVAESAYYNMNSYKENQCIIISGESGAGKTEAAKRIMQYIATVSGGATSSIREIKDMVLATNPLLESFGCAKTLRNNNSSRHGKYLEIQFNTNGEPVGAVITNYLLEKGRVVGQIENERNFHIFYQFTKAASSEYQEQFGIQGPESYLYTSKSECLDVDGIDDTEDYEETLKSMEIIGLQKHEQDDIFRMLAIVLWLGNVIFEEGDDGNSVISDENVTNFISYIMEVEPAELNKVLTSRIIETTRGGRRGSVYEVPLNPVQASAVRDALAKAIYNNLFEWIVERINQALRSRSKSSYVIGVLDIYGFEIFEENSFEQLCINYVNEKLQQIFIELTLKAEQEEYVKEKIKWTPIEFFNNKIVCDLIEEKRPPGIFAAMNDACATAHADSDAADNSFIQRLGFLSSNPHFESRGSKFLVKHYAGEVLYNIPGMTDKNKDQLVKDLLELIASSGNKFLGVLFPNRVDRDSKKRPPTASDKIKLSANDLVKNLMQAHPSYIRTIKPNQNKSPSEYDTKMVLHQIKYLGLNENIRVRRAGFAYRQTFEKFLERFYLLSRKTSYAGDYIWQGDQKSGTERILKDCGIPTEEWQMGVTKAFIRHPETIWALEHLRDRYWHNMAMRIQRAYRNYLRYKNECARRIQRCWNKNKDQIMYVQLRDYGHQILGQRKERRRMSLLSMRKFMGDYLYVNDESGEELRNVCNLGANEPAAFSSKIQLLVARLGRSSKPSPRYLILTDKAIYIIISTIEKKLLTMNVERNIPLNSINGVSLSSLRDDWVILHINNPTKELGDPIFSCYFKTEFLVHLLQRTGSRVQVKIATQIEYCRKLNKTATIKFAKDESIKKNDVYKSHTVNVPTGEPADSLSDPPCPRNDPPPRPITSGKLLKSGGPSTKSKKPISKPITKESSPAAPSNTKNTKRMSNIGGKGAPPPPPPPPSAPQKPPSPPPPPPTNPTFKGVYDFVTEDVGELAFKSGDILEILEKDDNGWWLAKKDGKEGWVPSNYLEEVKVAPKPNPVLPARRKPPPAAPQVKKKETPQEVAAEEEEVVKEPAKKSRFSSSNVTTSNSYNGGNSNSSAPVPVYPGLAPVNSASGVLPWMAALEAKKAAARASETANSTEDTENNHPVVPSRKTTGLAKKAPPPVVSKPIIPPRPSTGDKPPAPPRPGTSGSKPPAPPRQSGQMSIADALKQRNKRLNNYEEDEEEE</sequence>
<dbReference type="Proteomes" id="UP000265703">
    <property type="component" value="Unassembled WGS sequence"/>
</dbReference>
<protein>
    <submittedName>
        <fullName evidence="18">P-loop containing nucleoside triphosphate hydrolase protein</fullName>
    </submittedName>
</protein>
<keyword evidence="5" id="KW-0597">Phosphoprotein</keyword>
<dbReference type="PANTHER" id="PTHR13140:SF837">
    <property type="entry name" value="MYOSIN-3-RELATED"/>
    <property type="match status" value="1"/>
</dbReference>
<feature type="region of interest" description="Disordered" evidence="14">
    <location>
        <begin position="1105"/>
        <end position="1182"/>
    </location>
</feature>
<reference evidence="18 19" key="1">
    <citation type="submission" date="2018-06" db="EMBL/GenBank/DDBJ databases">
        <title>Comparative genomics reveals the genomic features of Rhizophagus irregularis, R. cerebriforme, R. diaphanum and Gigaspora rosea, and their symbiotic lifestyle signature.</title>
        <authorList>
            <person name="Morin E."/>
            <person name="San Clemente H."/>
            <person name="Chen E.C.H."/>
            <person name="De La Providencia I."/>
            <person name="Hainaut M."/>
            <person name="Kuo A."/>
            <person name="Kohler A."/>
            <person name="Murat C."/>
            <person name="Tang N."/>
            <person name="Roy S."/>
            <person name="Loubradou J."/>
            <person name="Henrissat B."/>
            <person name="Grigoriev I.V."/>
            <person name="Corradi N."/>
            <person name="Roux C."/>
            <person name="Martin F.M."/>
        </authorList>
    </citation>
    <scope>NUCLEOTIDE SEQUENCE [LARGE SCALE GENOMIC DNA]</scope>
    <source>
        <strain evidence="18 19">DAOM 227022</strain>
    </source>
</reference>
<feature type="compositionally biased region" description="Low complexity" evidence="14">
    <location>
        <begin position="1200"/>
        <end position="1209"/>
    </location>
</feature>
<dbReference type="SMART" id="SM00326">
    <property type="entry name" value="SH3"/>
    <property type="match status" value="1"/>
</dbReference>
<keyword evidence="19" id="KW-1185">Reference proteome</keyword>
<name>A0A397T3X3_9GLOM</name>
<accession>A0A397T3X3</accession>
<dbReference type="GO" id="GO:0051286">
    <property type="term" value="C:cell tip"/>
    <property type="evidence" value="ECO:0007669"/>
    <property type="project" value="TreeGrafter"/>
</dbReference>
<feature type="region of interest" description="Disordered" evidence="14">
    <location>
        <begin position="946"/>
        <end position="1050"/>
    </location>
</feature>
<dbReference type="InterPro" id="IPR001609">
    <property type="entry name" value="Myosin_head_motor_dom-like"/>
</dbReference>
<evidence type="ECO:0000256" key="9">
    <source>
        <dbReference type="ARBA" id="ARBA00023123"/>
    </source>
</evidence>
<dbReference type="Gene3D" id="3.40.850.10">
    <property type="entry name" value="Kinesin motor domain"/>
    <property type="match status" value="1"/>
</dbReference>
<dbReference type="STRING" id="658196.A0A397T3X3"/>
<feature type="domain" description="SH3" evidence="15">
    <location>
        <begin position="1043"/>
        <end position="1102"/>
    </location>
</feature>
<dbReference type="GO" id="GO:0030479">
    <property type="term" value="C:actin cortical patch"/>
    <property type="evidence" value="ECO:0007669"/>
    <property type="project" value="UniProtKB-SubCell"/>
</dbReference>
<dbReference type="InterPro" id="IPR036961">
    <property type="entry name" value="Kinesin_motor_dom_sf"/>
</dbReference>
<evidence type="ECO:0000313" key="18">
    <source>
        <dbReference type="EMBL" id="RIA92029.1"/>
    </source>
</evidence>
<keyword evidence="3 12" id="KW-0728">SH3 domain</keyword>
<dbReference type="FunFam" id="1.10.10.820:FF:000001">
    <property type="entry name" value="Myosin heavy chain"/>
    <property type="match status" value="1"/>
</dbReference>
<dbReference type="GO" id="GO:0005886">
    <property type="term" value="C:plasma membrane"/>
    <property type="evidence" value="ECO:0007669"/>
    <property type="project" value="TreeGrafter"/>
</dbReference>
<feature type="compositionally biased region" description="Low complexity" evidence="14">
    <location>
        <begin position="973"/>
        <end position="985"/>
    </location>
</feature>
<evidence type="ECO:0000259" key="15">
    <source>
        <dbReference type="PROSITE" id="PS50002"/>
    </source>
</evidence>
<dbReference type="Gene3D" id="1.20.58.530">
    <property type="match status" value="1"/>
</dbReference>
<feature type="compositionally biased region" description="Low complexity" evidence="14">
    <location>
        <begin position="1150"/>
        <end position="1168"/>
    </location>
</feature>
<feature type="binding site" evidence="13">
    <location>
        <begin position="120"/>
        <end position="127"/>
    </location>
    <ligand>
        <name>ATP</name>
        <dbReference type="ChEBI" id="CHEBI:30616"/>
    </ligand>
</feature>
<dbReference type="Gene3D" id="1.20.120.720">
    <property type="entry name" value="Myosin VI head, motor domain, U50 subdomain"/>
    <property type="match status" value="1"/>
</dbReference>
<evidence type="ECO:0000256" key="4">
    <source>
        <dbReference type="ARBA" id="ARBA00022490"/>
    </source>
</evidence>
<feature type="domain" description="Myosin motor" evidence="16">
    <location>
        <begin position="27"/>
        <end position="706"/>
    </location>
</feature>
<evidence type="ECO:0000259" key="17">
    <source>
        <dbReference type="PROSITE" id="PS51757"/>
    </source>
</evidence>
<dbReference type="PROSITE" id="PS50002">
    <property type="entry name" value="SH3"/>
    <property type="match status" value="1"/>
</dbReference>
<evidence type="ECO:0000313" key="19">
    <source>
        <dbReference type="Proteomes" id="UP000265703"/>
    </source>
</evidence>
<dbReference type="FunFam" id="1.20.5.4820:FF:000004">
    <property type="entry name" value="Myosin IE"/>
    <property type="match status" value="1"/>
</dbReference>
<dbReference type="GO" id="GO:0016459">
    <property type="term" value="C:myosin complex"/>
    <property type="evidence" value="ECO:0007669"/>
    <property type="project" value="UniProtKB-KW"/>
</dbReference>
<evidence type="ECO:0000256" key="10">
    <source>
        <dbReference type="ARBA" id="ARBA00023175"/>
    </source>
</evidence>
<feature type="region of interest" description="Actin-binding" evidence="13">
    <location>
        <begin position="579"/>
        <end position="601"/>
    </location>
</feature>
<dbReference type="EMBL" id="QKYT01000137">
    <property type="protein sequence ID" value="RIA92029.1"/>
    <property type="molecule type" value="Genomic_DNA"/>
</dbReference>
<dbReference type="Gene3D" id="2.30.30.40">
    <property type="entry name" value="SH3 Domains"/>
    <property type="match status" value="1"/>
</dbReference>
<dbReference type="InterPro" id="IPR036072">
    <property type="entry name" value="MYSc_Myo1"/>
</dbReference>
<dbReference type="PRINTS" id="PR00193">
    <property type="entry name" value="MYOSINHEAVY"/>
</dbReference>
<dbReference type="Pfam" id="PF06017">
    <property type="entry name" value="Myosin_TH1"/>
    <property type="match status" value="1"/>
</dbReference>